<accession>A0A7J6V797</accession>
<name>A0A7J6V797_THATH</name>
<organism evidence="1 2">
    <name type="scientific">Thalictrum thalictroides</name>
    <name type="common">Rue-anemone</name>
    <name type="synonym">Anemone thalictroides</name>
    <dbReference type="NCBI Taxonomy" id="46969"/>
    <lineage>
        <taxon>Eukaryota</taxon>
        <taxon>Viridiplantae</taxon>
        <taxon>Streptophyta</taxon>
        <taxon>Embryophyta</taxon>
        <taxon>Tracheophyta</taxon>
        <taxon>Spermatophyta</taxon>
        <taxon>Magnoliopsida</taxon>
        <taxon>Ranunculales</taxon>
        <taxon>Ranunculaceae</taxon>
        <taxon>Thalictroideae</taxon>
        <taxon>Thalictrum</taxon>
    </lineage>
</organism>
<protein>
    <submittedName>
        <fullName evidence="1">Uncharacterized protein</fullName>
    </submittedName>
</protein>
<gene>
    <name evidence="1" type="ORF">FRX31_029600</name>
</gene>
<evidence type="ECO:0000313" key="2">
    <source>
        <dbReference type="Proteomes" id="UP000554482"/>
    </source>
</evidence>
<evidence type="ECO:0000313" key="1">
    <source>
        <dbReference type="EMBL" id="KAF5180813.1"/>
    </source>
</evidence>
<proteinExistence type="predicted"/>
<dbReference type="OrthoDB" id="1713474at2759"/>
<reference evidence="1 2" key="1">
    <citation type="submission" date="2020-06" db="EMBL/GenBank/DDBJ databases">
        <title>Transcriptomic and genomic resources for Thalictrum thalictroides and T. hernandezii: Facilitating candidate gene discovery in an emerging model plant lineage.</title>
        <authorList>
            <person name="Arias T."/>
            <person name="Riano-Pachon D.M."/>
            <person name="Di Stilio V.S."/>
        </authorList>
    </citation>
    <scope>NUCLEOTIDE SEQUENCE [LARGE SCALE GENOMIC DNA]</scope>
    <source>
        <strain evidence="2">cv. WT478/WT964</strain>
        <tissue evidence="1">Leaves</tissue>
    </source>
</reference>
<dbReference type="EMBL" id="JABWDY010036947">
    <property type="protein sequence ID" value="KAF5180813.1"/>
    <property type="molecule type" value="Genomic_DNA"/>
</dbReference>
<dbReference type="AlphaFoldDB" id="A0A7J6V797"/>
<comment type="caution">
    <text evidence="1">The sequence shown here is derived from an EMBL/GenBank/DDBJ whole genome shotgun (WGS) entry which is preliminary data.</text>
</comment>
<sequence length="119" mass="13328">MVKPVLLQVAVAYNEALTNGRLTSSKGGILQSAFIAALRKRVEDILDYSKVRSDLCNYLNDGSGRKCKFMVKRLLFFHGIFSGLIKQVTLLPRVNSIATQPAQRLNSLMPMRLSTEKKK</sequence>
<dbReference type="Proteomes" id="UP000554482">
    <property type="component" value="Unassembled WGS sequence"/>
</dbReference>
<feature type="non-terminal residue" evidence="1">
    <location>
        <position position="1"/>
    </location>
</feature>
<keyword evidence="2" id="KW-1185">Reference proteome</keyword>